<dbReference type="EMBL" id="JAHVJA010000014">
    <property type="protein sequence ID" value="MBY6141864.1"/>
    <property type="molecule type" value="Genomic_DNA"/>
</dbReference>
<protein>
    <submittedName>
        <fullName evidence="1">Uncharacterized protein</fullName>
    </submittedName>
</protein>
<reference evidence="1 2" key="1">
    <citation type="submission" date="2021-06" db="EMBL/GenBank/DDBJ databases">
        <title>50 bacteria genomes isolated from Dapeng, Shenzhen, China.</title>
        <authorList>
            <person name="Zheng W."/>
            <person name="Yu S."/>
            <person name="Huang Y."/>
        </authorList>
    </citation>
    <scope>NUCLEOTIDE SEQUENCE [LARGE SCALE GENOMIC DNA]</scope>
    <source>
        <strain evidence="1 2">DP1N14-2</strain>
    </source>
</reference>
<sequence length="103" mass="12011">MTEEPVDLDARRSAESQIATEIRRHALKDFEADQRKLRLRQEELEVQLLAEPASNWHEAAIKAQYLIRRYSETADARDARRQRLIERALGDLARLIEEEDAGQ</sequence>
<evidence type="ECO:0000313" key="2">
    <source>
        <dbReference type="Proteomes" id="UP000766629"/>
    </source>
</evidence>
<dbReference type="Proteomes" id="UP000766629">
    <property type="component" value="Unassembled WGS sequence"/>
</dbReference>
<keyword evidence="2" id="KW-1185">Reference proteome</keyword>
<comment type="caution">
    <text evidence="1">The sequence shown here is derived from an EMBL/GenBank/DDBJ whole genome shotgun (WGS) entry which is preliminary data.</text>
</comment>
<evidence type="ECO:0000313" key="1">
    <source>
        <dbReference type="EMBL" id="MBY6141864.1"/>
    </source>
</evidence>
<dbReference type="RefSeq" id="WP_222509809.1">
    <property type="nucleotide sequence ID" value="NZ_JAHVJA010000014.1"/>
</dbReference>
<organism evidence="1 2">
    <name type="scientific">Leisingera daeponensis</name>
    <dbReference type="NCBI Taxonomy" id="405746"/>
    <lineage>
        <taxon>Bacteria</taxon>
        <taxon>Pseudomonadati</taxon>
        <taxon>Pseudomonadota</taxon>
        <taxon>Alphaproteobacteria</taxon>
        <taxon>Rhodobacterales</taxon>
        <taxon>Roseobacteraceae</taxon>
        <taxon>Leisingera</taxon>
    </lineage>
</organism>
<accession>A0ABS7NMG1</accession>
<name>A0ABS7NMG1_9RHOB</name>
<gene>
    <name evidence="1" type="ORF">KUV26_20705</name>
</gene>
<proteinExistence type="predicted"/>